<dbReference type="VEuPathDB" id="FungiDB:TRICI_000584"/>
<reference evidence="1" key="1">
    <citation type="journal article" date="2019" name="G3 (Bethesda)">
        <title>Genome Assemblies of Two Rare Opportunistic Yeast Pathogens: Diutina rugosa (syn. Candida rugosa) and Trichomonascus ciferrii (syn. Candida ciferrii).</title>
        <authorList>
            <person name="Mixao V."/>
            <person name="Saus E."/>
            <person name="Hansen A.P."/>
            <person name="Lass-Florl C."/>
            <person name="Gabaldon T."/>
        </authorList>
    </citation>
    <scope>NUCLEOTIDE SEQUENCE</scope>
    <source>
        <strain evidence="1">CBS 4856</strain>
    </source>
</reference>
<proteinExistence type="predicted"/>
<name>A0A642VC42_9ASCO</name>
<organism evidence="1 2">
    <name type="scientific">Trichomonascus ciferrii</name>
    <dbReference type="NCBI Taxonomy" id="44093"/>
    <lineage>
        <taxon>Eukaryota</taxon>
        <taxon>Fungi</taxon>
        <taxon>Dikarya</taxon>
        <taxon>Ascomycota</taxon>
        <taxon>Saccharomycotina</taxon>
        <taxon>Dipodascomycetes</taxon>
        <taxon>Dipodascales</taxon>
        <taxon>Trichomonascaceae</taxon>
        <taxon>Trichomonascus</taxon>
        <taxon>Trichomonascus ciferrii complex</taxon>
    </lineage>
</organism>
<gene>
    <name evidence="1" type="ORF">TRICI_000584</name>
</gene>
<accession>A0A642VC42</accession>
<evidence type="ECO:0000313" key="2">
    <source>
        <dbReference type="Proteomes" id="UP000761534"/>
    </source>
</evidence>
<dbReference type="EMBL" id="SWFS01000052">
    <property type="protein sequence ID" value="KAA8917246.1"/>
    <property type="molecule type" value="Genomic_DNA"/>
</dbReference>
<keyword evidence="2" id="KW-1185">Reference proteome</keyword>
<protein>
    <submittedName>
        <fullName evidence="1">Uncharacterized protein</fullName>
    </submittedName>
</protein>
<sequence length="79" mass="9041">MRTSTNFHDDRSNSQYPADSSLYELIHFTAIDIRSSRLRLNAYTARPDLSFEDFNLTCGLATNYDRLIDFKLVSSGDVT</sequence>
<comment type="caution">
    <text evidence="1">The sequence shown here is derived from an EMBL/GenBank/DDBJ whole genome shotgun (WGS) entry which is preliminary data.</text>
</comment>
<evidence type="ECO:0000313" key="1">
    <source>
        <dbReference type="EMBL" id="KAA8917246.1"/>
    </source>
</evidence>
<dbReference type="Proteomes" id="UP000761534">
    <property type="component" value="Unassembled WGS sequence"/>
</dbReference>
<dbReference type="AlphaFoldDB" id="A0A642VC42"/>